<evidence type="ECO:0000256" key="10">
    <source>
        <dbReference type="RuleBase" id="RU000418"/>
    </source>
</evidence>
<dbReference type="EC" id="5.6.1.7" evidence="9"/>
<evidence type="ECO:0000256" key="4">
    <source>
        <dbReference type="ARBA" id="ARBA00022741"/>
    </source>
</evidence>
<feature type="binding site" evidence="9">
    <location>
        <begin position="29"/>
        <end position="32"/>
    </location>
    <ligand>
        <name>ATP</name>
        <dbReference type="ChEBI" id="CHEBI:30616"/>
    </ligand>
</feature>
<comment type="subcellular location">
    <subcellularLocation>
        <location evidence="2">Cell surface</location>
    </subcellularLocation>
    <subcellularLocation>
        <location evidence="9">Cytoplasm</location>
    </subcellularLocation>
    <subcellularLocation>
        <location evidence="8">Secreted</location>
        <location evidence="8">Capsule</location>
    </subcellularLocation>
    <subcellularLocation>
        <location evidence="1">Secreted</location>
        <location evidence="1">Cell wall</location>
    </subcellularLocation>
</comment>
<keyword evidence="9" id="KW-0963">Cytoplasm</keyword>
<dbReference type="NCBIfam" id="TIGR02348">
    <property type="entry name" value="GroEL"/>
    <property type="match status" value="1"/>
</dbReference>
<dbReference type="PRINTS" id="PR00298">
    <property type="entry name" value="CHAPERONIN60"/>
</dbReference>
<dbReference type="Gene3D" id="3.50.7.10">
    <property type="entry name" value="GroEL"/>
    <property type="match status" value="1"/>
</dbReference>
<protein>
    <recommendedName>
        <fullName evidence="9">Chaperonin GroEL</fullName>
        <ecNumber evidence="9">5.6.1.7</ecNumber>
    </recommendedName>
    <alternativeName>
        <fullName evidence="9">60 kDa chaperonin</fullName>
    </alternativeName>
    <alternativeName>
        <fullName evidence="9">Chaperonin-60</fullName>
        <shortName evidence="9">Cpn60</shortName>
    </alternativeName>
</protein>
<evidence type="ECO:0000256" key="5">
    <source>
        <dbReference type="ARBA" id="ARBA00022840"/>
    </source>
</evidence>
<evidence type="ECO:0000256" key="2">
    <source>
        <dbReference type="ARBA" id="ARBA00004241"/>
    </source>
</evidence>
<evidence type="ECO:0000313" key="12">
    <source>
        <dbReference type="EMBL" id="WGW12601.1"/>
    </source>
</evidence>
<dbReference type="NCBIfam" id="NF009487">
    <property type="entry name" value="PRK12849.1"/>
    <property type="match status" value="1"/>
</dbReference>
<dbReference type="CDD" id="cd03344">
    <property type="entry name" value="GroEL"/>
    <property type="match status" value="1"/>
</dbReference>
<dbReference type="InterPro" id="IPR027413">
    <property type="entry name" value="GROEL-like_equatorial_sf"/>
</dbReference>
<evidence type="ECO:0000313" key="13">
    <source>
        <dbReference type="Proteomes" id="UP001209083"/>
    </source>
</evidence>
<dbReference type="NCBIfam" id="NF000592">
    <property type="entry name" value="PRK00013.1"/>
    <property type="match status" value="1"/>
</dbReference>
<dbReference type="PROSITE" id="PS00296">
    <property type="entry name" value="CHAPERONINS_CPN60"/>
    <property type="match status" value="1"/>
</dbReference>
<reference evidence="12 13" key="1">
    <citation type="submission" date="2023-05" db="EMBL/GenBank/DDBJ databases">
        <title>Lithophilousrod everest ZFBP1038 complete genpme.</title>
        <authorList>
            <person name="Tian M."/>
        </authorList>
    </citation>
    <scope>NUCLEOTIDE SEQUENCE [LARGE SCALE GENOMIC DNA]</scope>
    <source>
        <strain evidence="12 13">ZFBP1038</strain>
    </source>
</reference>
<organism evidence="12 13">
    <name type="scientific">Saxibacter everestensis</name>
    <dbReference type="NCBI Taxonomy" id="2909229"/>
    <lineage>
        <taxon>Bacteria</taxon>
        <taxon>Bacillati</taxon>
        <taxon>Actinomycetota</taxon>
        <taxon>Actinomycetes</taxon>
        <taxon>Micrococcales</taxon>
        <taxon>Brevibacteriaceae</taxon>
        <taxon>Saxibacter</taxon>
    </lineage>
</organism>
<dbReference type="SUPFAM" id="SSF48592">
    <property type="entry name" value="GroEL equatorial domain-like"/>
    <property type="match status" value="1"/>
</dbReference>
<dbReference type="SUPFAM" id="SSF54849">
    <property type="entry name" value="GroEL-intermediate domain like"/>
    <property type="match status" value="1"/>
</dbReference>
<dbReference type="NCBIfam" id="NF009488">
    <property type="entry name" value="PRK12850.1"/>
    <property type="match status" value="1"/>
</dbReference>
<feature type="binding site" evidence="9">
    <location>
        <begin position="477"/>
        <end position="479"/>
    </location>
    <ligand>
        <name>ATP</name>
        <dbReference type="ChEBI" id="CHEBI:30616"/>
    </ligand>
</feature>
<evidence type="ECO:0000256" key="9">
    <source>
        <dbReference type="HAMAP-Rule" id="MF_00600"/>
    </source>
</evidence>
<dbReference type="InterPro" id="IPR002423">
    <property type="entry name" value="Cpn60/GroEL/TCP-1"/>
</dbReference>
<comment type="function">
    <text evidence="9 11">Together with its co-chaperonin GroES, plays an essential role in assisting protein folding. The GroEL-GroES system forms a nano-cage that allows encapsulation of the non-native substrate proteins and provides a physical environment optimized to promote and accelerate protein folding.</text>
</comment>
<dbReference type="InterPro" id="IPR027409">
    <property type="entry name" value="GroEL-like_apical_dom_sf"/>
</dbReference>
<feature type="binding site" evidence="9">
    <location>
        <position position="493"/>
    </location>
    <ligand>
        <name>ATP</name>
        <dbReference type="ChEBI" id="CHEBI:30616"/>
    </ligand>
</feature>
<evidence type="ECO:0000256" key="3">
    <source>
        <dbReference type="ARBA" id="ARBA00006607"/>
    </source>
</evidence>
<evidence type="ECO:0000256" key="7">
    <source>
        <dbReference type="ARBA" id="ARBA00023235"/>
    </source>
</evidence>
<dbReference type="Proteomes" id="UP001209083">
    <property type="component" value="Chromosome"/>
</dbReference>
<feature type="binding site" evidence="9">
    <location>
        <position position="413"/>
    </location>
    <ligand>
        <name>ATP</name>
        <dbReference type="ChEBI" id="CHEBI:30616"/>
    </ligand>
</feature>
<comment type="caution">
    <text evidence="9">Lacks conserved residue(s) required for the propagation of feature annotation.</text>
</comment>
<keyword evidence="13" id="KW-1185">Reference proteome</keyword>
<dbReference type="InterPro" id="IPR001844">
    <property type="entry name" value="Cpn60/GroEL"/>
</dbReference>
<dbReference type="Pfam" id="PF00118">
    <property type="entry name" value="Cpn60_TCP1"/>
    <property type="match status" value="1"/>
</dbReference>
<evidence type="ECO:0000256" key="1">
    <source>
        <dbReference type="ARBA" id="ARBA00004191"/>
    </source>
</evidence>
<sequence>MAKIITFNEEARRGLERGLNTLADAVKVTLGPRGRNVVLEKKWGAPTITNDGVSIAKEIELEDPYEKIGAELVKEVAKKTDDVAGDGTTTATVLAQALVREGLRNVAAGADPLSLKRGIEKAVAAVTEQLLNSATEVETKEQIAATAGISAGDPAIGELIAEAIDKVGKEGVVTVEESNTFGLELELTEGMRFDKGYISGYFVSDAERQETVLEDPYVLVVNSKISNVKDLLPLLEKIQQSGKPLLIIAEDVEGEALAVLVVNKIRGTFKSVAVKAPGFGDRRKAQLADIAILTGGQVIAEEVGLKLENATLELLGTARKVVVTKDETTIVEGAGDAEEIAGRVAQIRAEIDNSDSDYDREKLQERLAKLAGGVAVIKAGAATEVELKERKHRIEDAVRNAKAAVEEGIVAGGGVALIQAGEKAFASLQLEGDEATGANIVKVAIDAPLKQIAFNAGLEPGVVAEKVRNLDAGHGLNAATGQFEDLLAAGINDPVKVTRSALQNAASIAGLFLTTEAVVADKPEKSAPAAAGPEGDMGGMGF</sequence>
<proteinExistence type="inferred from homology"/>
<name>A0ABY8QW17_9MICO</name>
<keyword evidence="7 9" id="KW-0413">Isomerase</keyword>
<dbReference type="InterPro" id="IPR027410">
    <property type="entry name" value="TCP-1-like_intermed_sf"/>
</dbReference>
<comment type="similarity">
    <text evidence="3 9 10">Belongs to the chaperonin (HSP60) family.</text>
</comment>
<evidence type="ECO:0000256" key="6">
    <source>
        <dbReference type="ARBA" id="ARBA00023186"/>
    </source>
</evidence>
<gene>
    <name evidence="9 12" type="primary">groL</name>
    <name evidence="9" type="synonym">groEL</name>
    <name evidence="12" type="ORF">LWF01_02200</name>
</gene>
<dbReference type="RefSeq" id="WP_349639404.1">
    <property type="nucleotide sequence ID" value="NZ_CP090958.1"/>
</dbReference>
<keyword evidence="5 9" id="KW-0067">ATP-binding</keyword>
<dbReference type="SUPFAM" id="SSF52029">
    <property type="entry name" value="GroEL apical domain-like"/>
    <property type="match status" value="1"/>
</dbReference>
<dbReference type="PANTHER" id="PTHR45633">
    <property type="entry name" value="60 KDA HEAT SHOCK PROTEIN, MITOCHONDRIAL"/>
    <property type="match status" value="1"/>
</dbReference>
<evidence type="ECO:0000256" key="8">
    <source>
        <dbReference type="ARBA" id="ARBA00025702"/>
    </source>
</evidence>
<dbReference type="HAMAP" id="MF_00600">
    <property type="entry name" value="CH60"/>
    <property type="match status" value="1"/>
</dbReference>
<feature type="binding site" evidence="9">
    <location>
        <begin position="86"/>
        <end position="90"/>
    </location>
    <ligand>
        <name>ATP</name>
        <dbReference type="ChEBI" id="CHEBI:30616"/>
    </ligand>
</feature>
<accession>A0ABY8QW17</accession>
<dbReference type="InterPro" id="IPR018370">
    <property type="entry name" value="Chaperonin_Cpn60_CS"/>
</dbReference>
<dbReference type="EMBL" id="CP090958">
    <property type="protein sequence ID" value="WGW12601.1"/>
    <property type="molecule type" value="Genomic_DNA"/>
</dbReference>
<evidence type="ECO:0000256" key="11">
    <source>
        <dbReference type="RuleBase" id="RU000419"/>
    </source>
</evidence>
<keyword evidence="6 9" id="KW-0143">Chaperone</keyword>
<dbReference type="Gene3D" id="1.10.560.10">
    <property type="entry name" value="GroEL-like equatorial domain"/>
    <property type="match status" value="1"/>
</dbReference>
<keyword evidence="4 9" id="KW-0547">Nucleotide-binding</keyword>
<comment type="subunit">
    <text evidence="9 11">Forms a cylinder of 14 subunits composed of two heptameric rings stacked back-to-back. Interacts with the co-chaperonin GroES.</text>
</comment>
<dbReference type="Gene3D" id="3.30.260.10">
    <property type="entry name" value="TCP-1-like chaperonin intermediate domain"/>
    <property type="match status" value="1"/>
</dbReference>
<dbReference type="NCBIfam" id="NF009489">
    <property type="entry name" value="PRK12851.1"/>
    <property type="match status" value="1"/>
</dbReference>